<protein>
    <submittedName>
        <fullName evidence="2">Uncharacterized protein</fullName>
    </submittedName>
</protein>
<keyword evidence="1" id="KW-0732">Signal</keyword>
<evidence type="ECO:0000313" key="3">
    <source>
        <dbReference type="Proteomes" id="UP000234206"/>
    </source>
</evidence>
<dbReference type="EMBL" id="PKIZ01000019">
    <property type="protein sequence ID" value="PKZ41095.1"/>
    <property type="molecule type" value="Genomic_DNA"/>
</dbReference>
<comment type="caution">
    <text evidence="2">The sequence shown here is derived from an EMBL/GenBank/DDBJ whole genome shotgun (WGS) entry which is preliminary data.</text>
</comment>
<proteinExistence type="predicted"/>
<dbReference type="AlphaFoldDB" id="A0A2I1P8X6"/>
<feature type="signal peptide" evidence="1">
    <location>
        <begin position="1"/>
        <end position="26"/>
    </location>
</feature>
<evidence type="ECO:0000256" key="1">
    <source>
        <dbReference type="SAM" id="SignalP"/>
    </source>
</evidence>
<reference evidence="2 3" key="1">
    <citation type="submission" date="2017-12" db="EMBL/GenBank/DDBJ databases">
        <title>Phylogenetic diversity of female urinary microbiome.</title>
        <authorList>
            <person name="Thomas-White K."/>
            <person name="Wolfe A.J."/>
        </authorList>
    </citation>
    <scope>NUCLEOTIDE SEQUENCE [LARGE SCALE GENOMIC DNA]</scope>
    <source>
        <strain evidence="2 3">UMB1298</strain>
    </source>
</reference>
<dbReference type="Proteomes" id="UP000234206">
    <property type="component" value="Unassembled WGS sequence"/>
</dbReference>
<name>A0A2I1P8X6_9MICO</name>
<evidence type="ECO:0000313" key="2">
    <source>
        <dbReference type="EMBL" id="PKZ41095.1"/>
    </source>
</evidence>
<feature type="chain" id="PRO_5038502887" evidence="1">
    <location>
        <begin position="27"/>
        <end position="98"/>
    </location>
</feature>
<sequence>MTHTVLKKLLAPAAAFAMLGSPLMTAAPAAHATPTNCTYSIDRRDVTGTCKSGRGEFRIHLDCAYAPDRFSTWGRPGQQRTIKCLVGQPRNVMFEVRN</sequence>
<keyword evidence="3" id="KW-1185">Reference proteome</keyword>
<gene>
    <name evidence="2" type="ORF">CYJ76_09695</name>
</gene>
<organism evidence="2 3">
    <name type="scientific">Kytococcus schroeteri</name>
    <dbReference type="NCBI Taxonomy" id="138300"/>
    <lineage>
        <taxon>Bacteria</taxon>
        <taxon>Bacillati</taxon>
        <taxon>Actinomycetota</taxon>
        <taxon>Actinomycetes</taxon>
        <taxon>Micrococcales</taxon>
        <taxon>Kytococcaceae</taxon>
        <taxon>Kytococcus</taxon>
    </lineage>
</organism>
<accession>A0A2I1P8X6</accession>